<comment type="similarity">
    <text evidence="1 2">Belongs to the UPF0251 family.</text>
</comment>
<dbReference type="InterPro" id="IPR013324">
    <property type="entry name" value="RNA_pol_sigma_r3/r4-like"/>
</dbReference>
<keyword evidence="5" id="KW-1185">Reference proteome</keyword>
<reference evidence="4 5" key="1">
    <citation type="submission" date="2018-08" db="EMBL/GenBank/DDBJ databases">
        <title>Murine metabolic-syndrome-specific gut microbial biobank.</title>
        <authorList>
            <person name="Liu C."/>
        </authorList>
    </citation>
    <scope>NUCLEOTIDE SEQUENCE [LARGE SCALE GENOMIC DNA]</scope>
    <source>
        <strain evidence="4 5">28</strain>
    </source>
</reference>
<feature type="domain" description="Dinitrogenase iron-molybdenum cofactor biosynthesis" evidence="3">
    <location>
        <begin position="124"/>
        <end position="210"/>
    </location>
</feature>
<sequence length="240" mass="25738">MPRPRKNRMVNTMPTSEGFIPAGYEPECCSRLSCVTMTVDEYETIRLIDYLGMTQEECAASMQVSRPTVTNIYESARYKLADALIHEKPLLIGGGNYDICHKNKKTATITKETTTMKIAITYENGQIYQHFGHCENFKIYQVEDGKILSSSIENAAGSGHGALAGFLKNLGVDVLICGGIGGGAQNALAQAGIRLYGGVSGSADEAVQALVDGTLVYNSNVQCSHHGEGHTCGGGNSCHH</sequence>
<evidence type="ECO:0000313" key="5">
    <source>
        <dbReference type="Proteomes" id="UP000446866"/>
    </source>
</evidence>
<evidence type="ECO:0000313" key="4">
    <source>
        <dbReference type="EMBL" id="NBH62492.1"/>
    </source>
</evidence>
<dbReference type="CDD" id="cd00851">
    <property type="entry name" value="MTH1175"/>
    <property type="match status" value="1"/>
</dbReference>
<comment type="caution">
    <text evidence="4">The sequence shown here is derived from an EMBL/GenBank/DDBJ whole genome shotgun (WGS) entry which is preliminary data.</text>
</comment>
<dbReference type="HAMAP" id="MF_00674">
    <property type="entry name" value="UPF0251"/>
    <property type="match status" value="1"/>
</dbReference>
<dbReference type="InterPro" id="IPR036388">
    <property type="entry name" value="WH-like_DNA-bd_sf"/>
</dbReference>
<dbReference type="Proteomes" id="UP000446866">
    <property type="component" value="Unassembled WGS sequence"/>
</dbReference>
<dbReference type="SUPFAM" id="SSF53146">
    <property type="entry name" value="Nitrogenase accessory factor-like"/>
    <property type="match status" value="1"/>
</dbReference>
<evidence type="ECO:0000256" key="1">
    <source>
        <dbReference type="ARBA" id="ARBA00009350"/>
    </source>
</evidence>
<dbReference type="Pfam" id="PF02579">
    <property type="entry name" value="Nitro_FeMo-Co"/>
    <property type="match status" value="1"/>
</dbReference>
<dbReference type="InterPro" id="IPR003731">
    <property type="entry name" value="Di-Nase_FeMo-co_biosynth"/>
</dbReference>
<dbReference type="AlphaFoldDB" id="A0A845QJX1"/>
<dbReference type="SUPFAM" id="SSF88659">
    <property type="entry name" value="Sigma3 and sigma4 domains of RNA polymerase sigma factors"/>
    <property type="match status" value="1"/>
</dbReference>
<proteinExistence type="inferred from homology"/>
<dbReference type="InterPro" id="IPR033913">
    <property type="entry name" value="MTH1175_dom"/>
</dbReference>
<dbReference type="PANTHER" id="PTHR37478">
    <property type="match status" value="1"/>
</dbReference>
<accession>A0A845QJX1</accession>
<dbReference type="InterPro" id="IPR036105">
    <property type="entry name" value="DiNase_FeMo-co_biosyn_sf"/>
</dbReference>
<dbReference type="PANTHER" id="PTHR37478:SF2">
    <property type="entry name" value="UPF0251 PROTEIN TK0562"/>
    <property type="match status" value="1"/>
</dbReference>
<organism evidence="4 5">
    <name type="scientific">Anaerotruncus colihominis</name>
    <dbReference type="NCBI Taxonomy" id="169435"/>
    <lineage>
        <taxon>Bacteria</taxon>
        <taxon>Bacillati</taxon>
        <taxon>Bacillota</taxon>
        <taxon>Clostridia</taxon>
        <taxon>Eubacteriales</taxon>
        <taxon>Oscillospiraceae</taxon>
        <taxon>Anaerotruncus</taxon>
    </lineage>
</organism>
<dbReference type="InterPro" id="IPR002852">
    <property type="entry name" value="UPF0251"/>
</dbReference>
<dbReference type="Pfam" id="PF02001">
    <property type="entry name" value="DUF134"/>
    <property type="match status" value="1"/>
</dbReference>
<dbReference type="EMBL" id="QXWK01000025">
    <property type="protein sequence ID" value="NBH62492.1"/>
    <property type="molecule type" value="Genomic_DNA"/>
</dbReference>
<gene>
    <name evidence="4" type="ORF">D0435_12615</name>
</gene>
<name>A0A845QJX1_9FIRM</name>
<protein>
    <recommendedName>
        <fullName evidence="2">UPF0251 protein D0435_12615</fullName>
    </recommendedName>
</protein>
<evidence type="ECO:0000259" key="3">
    <source>
        <dbReference type="Pfam" id="PF02579"/>
    </source>
</evidence>
<evidence type="ECO:0000256" key="2">
    <source>
        <dbReference type="HAMAP-Rule" id="MF_00674"/>
    </source>
</evidence>
<dbReference type="Gene3D" id="1.10.10.10">
    <property type="entry name" value="Winged helix-like DNA-binding domain superfamily/Winged helix DNA-binding domain"/>
    <property type="match status" value="1"/>
</dbReference>
<dbReference type="RefSeq" id="WP_160202794.1">
    <property type="nucleotide sequence ID" value="NZ_QXWK01000025.1"/>
</dbReference>
<dbReference type="Gene3D" id="3.30.420.130">
    <property type="entry name" value="Dinitrogenase iron-molybdenum cofactor biosynthesis domain"/>
    <property type="match status" value="1"/>
</dbReference>